<keyword evidence="2" id="KW-0812">Transmembrane</keyword>
<comment type="caution">
    <text evidence="4">The sequence shown here is derived from an EMBL/GenBank/DDBJ whole genome shotgun (WGS) entry which is preliminary data.</text>
</comment>
<evidence type="ECO:0000313" key="4">
    <source>
        <dbReference type="EMBL" id="GJJ76952.1"/>
    </source>
</evidence>
<protein>
    <recommendedName>
        <fullName evidence="6">Mid2 domain-containing protein</fullName>
    </recommendedName>
</protein>
<feature type="region of interest" description="Disordered" evidence="1">
    <location>
        <begin position="288"/>
        <end position="312"/>
    </location>
</feature>
<reference evidence="4" key="1">
    <citation type="submission" date="2021-11" db="EMBL/GenBank/DDBJ databases">
        <authorList>
            <person name="Herlambang A."/>
            <person name="Guo Y."/>
            <person name="Takashima Y."/>
            <person name="Nishizawa T."/>
        </authorList>
    </citation>
    <scope>NUCLEOTIDE SEQUENCE</scope>
    <source>
        <strain evidence="4">E1425</strain>
    </source>
</reference>
<feature type="compositionally biased region" description="Low complexity" evidence="1">
    <location>
        <begin position="367"/>
        <end position="378"/>
    </location>
</feature>
<feature type="region of interest" description="Disordered" evidence="1">
    <location>
        <begin position="354"/>
        <end position="381"/>
    </location>
</feature>
<evidence type="ECO:0000256" key="2">
    <source>
        <dbReference type="SAM" id="Phobius"/>
    </source>
</evidence>
<evidence type="ECO:0000256" key="3">
    <source>
        <dbReference type="SAM" id="SignalP"/>
    </source>
</evidence>
<feature type="compositionally biased region" description="Polar residues" evidence="1">
    <location>
        <begin position="395"/>
        <end position="414"/>
    </location>
</feature>
<gene>
    <name evidence="4" type="ORF">EMPS_09311</name>
</gene>
<feature type="compositionally biased region" description="Pro residues" evidence="1">
    <location>
        <begin position="170"/>
        <end position="182"/>
    </location>
</feature>
<keyword evidence="3" id="KW-0732">Signal</keyword>
<reference evidence="4" key="2">
    <citation type="journal article" date="2022" name="Microbiol. Resour. Announc.">
        <title>Whole-Genome Sequence of Entomortierella parvispora E1425, a Mucoromycotan Fungus Associated with Burkholderiaceae-Related Endosymbiotic Bacteria.</title>
        <authorList>
            <person name="Herlambang A."/>
            <person name="Guo Y."/>
            <person name="Takashima Y."/>
            <person name="Narisawa K."/>
            <person name="Ohta H."/>
            <person name="Nishizawa T."/>
        </authorList>
    </citation>
    <scope>NUCLEOTIDE SEQUENCE</scope>
    <source>
        <strain evidence="4">E1425</strain>
    </source>
</reference>
<dbReference type="Proteomes" id="UP000827284">
    <property type="component" value="Unassembled WGS sequence"/>
</dbReference>
<feature type="compositionally biased region" description="Low complexity" evidence="1">
    <location>
        <begin position="144"/>
        <end position="169"/>
    </location>
</feature>
<keyword evidence="2" id="KW-0472">Membrane</keyword>
<feature type="compositionally biased region" description="Low complexity" evidence="1">
    <location>
        <begin position="183"/>
        <end position="202"/>
    </location>
</feature>
<feature type="chain" id="PRO_5040483327" description="Mid2 domain-containing protein" evidence="3">
    <location>
        <begin position="28"/>
        <end position="490"/>
    </location>
</feature>
<feature type="region of interest" description="Disordered" evidence="1">
    <location>
        <begin position="93"/>
        <end position="253"/>
    </location>
</feature>
<feature type="region of interest" description="Disordered" evidence="1">
    <location>
        <begin position="393"/>
        <end position="416"/>
    </location>
</feature>
<evidence type="ECO:0000313" key="5">
    <source>
        <dbReference type="Proteomes" id="UP000827284"/>
    </source>
</evidence>
<dbReference type="OrthoDB" id="2449473at2759"/>
<keyword evidence="2" id="KW-1133">Transmembrane helix</keyword>
<accession>A0A9P3HIJ7</accession>
<keyword evidence="5" id="KW-1185">Reference proteome</keyword>
<dbReference type="AlphaFoldDB" id="A0A9P3HIJ7"/>
<organism evidence="4 5">
    <name type="scientific">Entomortierella parvispora</name>
    <dbReference type="NCBI Taxonomy" id="205924"/>
    <lineage>
        <taxon>Eukaryota</taxon>
        <taxon>Fungi</taxon>
        <taxon>Fungi incertae sedis</taxon>
        <taxon>Mucoromycota</taxon>
        <taxon>Mortierellomycotina</taxon>
        <taxon>Mortierellomycetes</taxon>
        <taxon>Mortierellales</taxon>
        <taxon>Mortierellaceae</taxon>
        <taxon>Entomortierella</taxon>
    </lineage>
</organism>
<dbReference type="EMBL" id="BQFW01000013">
    <property type="protein sequence ID" value="GJJ76952.1"/>
    <property type="molecule type" value="Genomic_DNA"/>
</dbReference>
<sequence length="490" mass="50280">MKSFSTLLPAFVLALLALSSNHSTCNGQRQIQGGARIHQREEAVGATASTAEENSADLFIPRSYLRQTHPRRLNLFDNRATVLQRRGLLGGLIPSSPQAAGETTPEVLPPTTQSPEPPVTTDPPTPPPVTTDPVPPTTEPVPPTTAATTEVPVSTPTVTTEQPTVAPTTASPPPVTSEPTVPPVKTTTTTVPPVVVPTSTKSRGPASPPATTNGGGHGIPTGSGRDDPSSTMSSAGAGVTRPADASTSGTSSSNKTAITIGVVIGAIVVCAGIGVWVFRKWKLSPSRQFKSKIRNSSNNGSVGGLGSGRSLEDDDVEYANYTDIFRPTAHDSALPVTASSMTTASASAAAVGSGQGANLARGGSGSGPSSTVSGSSPPMQHAQQQVYYDDPYGQQVPTQASQHQPHMSLSSTGTVPDYSQYRYPGTQQPLMMSGGHGYDSGVTGSILGGGGGGPAAFTSLNGSQGHQAHTSYASSDYPVANDHFLRELRE</sequence>
<evidence type="ECO:0008006" key="6">
    <source>
        <dbReference type="Google" id="ProtNLM"/>
    </source>
</evidence>
<feature type="transmembrane region" description="Helical" evidence="2">
    <location>
        <begin position="257"/>
        <end position="278"/>
    </location>
</feature>
<evidence type="ECO:0000256" key="1">
    <source>
        <dbReference type="SAM" id="MobiDB-lite"/>
    </source>
</evidence>
<name>A0A9P3HIJ7_9FUNG</name>
<dbReference type="PRINTS" id="PR01217">
    <property type="entry name" value="PRICHEXTENSN"/>
</dbReference>
<feature type="signal peptide" evidence="3">
    <location>
        <begin position="1"/>
        <end position="27"/>
    </location>
</feature>
<proteinExistence type="predicted"/>
<feature type="compositionally biased region" description="Pro residues" evidence="1">
    <location>
        <begin position="115"/>
        <end position="143"/>
    </location>
</feature>